<evidence type="ECO:0000259" key="4">
    <source>
        <dbReference type="PROSITE" id="PS51658"/>
    </source>
</evidence>
<evidence type="ECO:0000256" key="2">
    <source>
        <dbReference type="ARBA" id="ARBA00022722"/>
    </source>
</evidence>
<organism evidence="5">
    <name type="scientific">Zea mays</name>
    <name type="common">Maize</name>
    <dbReference type="NCBI Taxonomy" id="4577"/>
    <lineage>
        <taxon>Eukaryota</taxon>
        <taxon>Viridiplantae</taxon>
        <taxon>Streptophyta</taxon>
        <taxon>Embryophyta</taxon>
        <taxon>Tracheophyta</taxon>
        <taxon>Spermatophyta</taxon>
        <taxon>Magnoliopsida</taxon>
        <taxon>Liliopsida</taxon>
        <taxon>Poales</taxon>
        <taxon>Poaceae</taxon>
        <taxon>PACMAD clade</taxon>
        <taxon>Panicoideae</taxon>
        <taxon>Andropogonodae</taxon>
        <taxon>Andropogoneae</taxon>
        <taxon>Tripsacinae</taxon>
        <taxon>Zea</taxon>
    </lineage>
</organism>
<accession>A0A1D6KCZ9</accession>
<gene>
    <name evidence="5" type="ORF">ZEAMMB73_Zm00001d030561</name>
</gene>
<dbReference type="InterPro" id="IPR036104">
    <property type="entry name" value="BFN_sf"/>
</dbReference>
<dbReference type="SMR" id="A0A1D6KCZ9"/>
<keyword evidence="2" id="KW-0540">Nuclease</keyword>
<evidence type="ECO:0000256" key="1">
    <source>
        <dbReference type="ARBA" id="ARBA00009095"/>
    </source>
</evidence>
<reference evidence="5" key="1">
    <citation type="submission" date="2015-12" db="EMBL/GenBank/DDBJ databases">
        <title>Update maize B73 reference genome by single molecule sequencing technologies.</title>
        <authorList>
            <consortium name="Maize Genome Sequencing Project"/>
            <person name="Ware D."/>
        </authorList>
    </citation>
    <scope>NUCLEOTIDE SEQUENCE [LARGE SCALE GENOMIC DNA]</scope>
    <source>
        <tissue evidence="5">Seedling</tissue>
    </source>
</reference>
<dbReference type="EMBL" id="CM007647">
    <property type="protein sequence ID" value="ONM01110.1"/>
    <property type="molecule type" value="Genomic_DNA"/>
</dbReference>
<sequence>MAMEGPVFCRPAMQAKLPAAALINNSLTKSGQLGTALFGAISKYRNISRFISPISQTSTKNIGPCCSFSSSSDGNGYMAGNSSESDEDYVNSTVLEAVEVRSGSEGYVIKMRDGKNLRCVHSNFQGRNIPENTPQPAIVLRIEDGSGTLLPIIVLEMPSVLLMAAIRNVHIARPTIYQVVKEMIDKMGYEVKLVRVNKRIQEAYCAELYLTKVNDPTDNITFDLRPSDAINIAVRCKVSMSISLVRTLVTISLYMSLMSPTIQESMVREALKRMKGRQLFLMVSHLRYGDALGIAIVCLTKLLNHMFWPNKVLDEGRRNILVPVQVHRSLAYSDGIRPVEPARMAVTAGLSDGLLFTELDRPDGQPCVEAQEFGLVRNMLIAAIEERYKDAASWKDKLIRLRSKRENWA</sequence>
<dbReference type="PANTHER" id="PTHR15160:SF3">
    <property type="entry name" value="BIFUNCTIONAL NUCLEASE 1"/>
    <property type="match status" value="1"/>
</dbReference>
<proteinExistence type="inferred from homology"/>
<dbReference type="SUPFAM" id="SSF103256">
    <property type="entry name" value="Hypothetical protein TM0160"/>
    <property type="match status" value="1"/>
</dbReference>
<comment type="function">
    <text evidence="3">Bifunctional nuclease with both RNase and DNase activities. Involved in basal defense response. Participates in abscisic acid-derived callose deposition following infection by a necrotrophic pathogen.</text>
</comment>
<dbReference type="ExpressionAtlas" id="A0A1D6KCZ9">
    <property type="expression patterns" value="baseline and differential"/>
</dbReference>
<dbReference type="Pfam" id="PF02577">
    <property type="entry name" value="BFN_dom"/>
    <property type="match status" value="1"/>
</dbReference>
<name>A0A1D6KCZ9_MAIZE</name>
<dbReference type="PROSITE" id="PS51658">
    <property type="entry name" value="BFN"/>
    <property type="match status" value="1"/>
</dbReference>
<protein>
    <submittedName>
        <fullName evidence="5">Bifunctional nuclease 1</fullName>
    </submittedName>
</protein>
<comment type="similarity">
    <text evidence="1">Belongs to the bifunctional nuclease family.</text>
</comment>
<dbReference type="InParanoid" id="A0A1D6KCZ9"/>
<dbReference type="EMBL" id="CM007647">
    <property type="protein sequence ID" value="ONM01114.1"/>
    <property type="molecule type" value="Genomic_DNA"/>
</dbReference>
<evidence type="ECO:0000256" key="3">
    <source>
        <dbReference type="ARBA" id="ARBA00025428"/>
    </source>
</evidence>
<dbReference type="GO" id="GO:0004518">
    <property type="term" value="F:nuclease activity"/>
    <property type="evidence" value="ECO:0007669"/>
    <property type="project" value="UniProtKB-UniRule"/>
</dbReference>
<dbReference type="AlphaFoldDB" id="A0A1D6KCZ9"/>
<dbReference type="IntAct" id="A0A1D6KCZ9">
    <property type="interactions" value="9"/>
</dbReference>
<dbReference type="EMBL" id="CM007647">
    <property type="protein sequence ID" value="ONM01112.1"/>
    <property type="molecule type" value="Genomic_DNA"/>
</dbReference>
<dbReference type="OMA" id="GNMAENF"/>
<evidence type="ECO:0000313" key="5">
    <source>
        <dbReference type="EMBL" id="ONM01114.1"/>
    </source>
</evidence>
<dbReference type="Gene3D" id="3.10.690.10">
    <property type="entry name" value="Bifunctional nuclease domain"/>
    <property type="match status" value="1"/>
</dbReference>
<dbReference type="STRING" id="4577.A0A1D6KCZ9"/>
<dbReference type="InterPro" id="IPR003729">
    <property type="entry name" value="Bi_nuclease_dom"/>
</dbReference>
<keyword evidence="2" id="KW-0378">Hydrolase</keyword>
<dbReference type="EMBL" id="CM007647">
    <property type="protein sequence ID" value="ONM01117.1"/>
    <property type="molecule type" value="Genomic_DNA"/>
</dbReference>
<dbReference type="PANTHER" id="PTHR15160">
    <property type="entry name" value="VON HIPPEL-LINDAU PROTEIN"/>
    <property type="match status" value="1"/>
</dbReference>
<feature type="domain" description="BFN" evidence="4">
    <location>
        <begin position="119"/>
        <end position="256"/>
    </location>
</feature>